<dbReference type="KEGG" id="nsa:Nitsa_0802"/>
<comment type="catalytic activity">
    <reaction evidence="1 8">
        <text>1-(2-carboxyphenylamino)-1-deoxy-D-ribulose 5-phosphate + H(+) = (1S,2R)-1-C-(indol-3-yl)glycerol 3-phosphate + CO2 + H2O</text>
        <dbReference type="Rhea" id="RHEA:23476"/>
        <dbReference type="ChEBI" id="CHEBI:15377"/>
        <dbReference type="ChEBI" id="CHEBI:15378"/>
        <dbReference type="ChEBI" id="CHEBI:16526"/>
        <dbReference type="ChEBI" id="CHEBI:58613"/>
        <dbReference type="ChEBI" id="CHEBI:58866"/>
        <dbReference type="EC" id="4.1.1.48"/>
    </reaction>
</comment>
<dbReference type="HAMAP" id="MF_00134_B">
    <property type="entry name" value="IGPS_B"/>
    <property type="match status" value="1"/>
</dbReference>
<protein>
    <recommendedName>
        <fullName evidence="8">Indole-3-glycerol phosphate synthase</fullName>
        <shortName evidence="8">IGPS</shortName>
        <ecNumber evidence="8">4.1.1.48</ecNumber>
    </recommendedName>
</protein>
<evidence type="ECO:0000256" key="2">
    <source>
        <dbReference type="ARBA" id="ARBA00004696"/>
    </source>
</evidence>
<dbReference type="InterPro" id="IPR013798">
    <property type="entry name" value="Indole-3-glycerol_P_synth_dom"/>
</dbReference>
<dbReference type="HAMAP" id="MF_00134_A">
    <property type="entry name" value="IGPS_A"/>
    <property type="match status" value="1"/>
</dbReference>
<proteinExistence type="inferred from homology"/>
<organism evidence="10 11">
    <name type="scientific">Nitratifractor salsuginis (strain DSM 16511 / JCM 12458 / E9I37-1)</name>
    <dbReference type="NCBI Taxonomy" id="749222"/>
    <lineage>
        <taxon>Bacteria</taxon>
        <taxon>Pseudomonadati</taxon>
        <taxon>Campylobacterota</taxon>
        <taxon>Epsilonproteobacteria</taxon>
        <taxon>Campylobacterales</taxon>
        <taxon>Sulfurovaceae</taxon>
        <taxon>Nitratifractor</taxon>
    </lineage>
</organism>
<evidence type="ECO:0000313" key="10">
    <source>
        <dbReference type="EMBL" id="ADV46066.1"/>
    </source>
</evidence>
<feature type="domain" description="Indole-3-glycerol phosphate synthase" evidence="9">
    <location>
        <begin position="5"/>
        <end position="260"/>
    </location>
</feature>
<dbReference type="InterPro" id="IPR013785">
    <property type="entry name" value="Aldolase_TIM"/>
</dbReference>
<dbReference type="GO" id="GO:0004640">
    <property type="term" value="F:phosphoribosylanthranilate isomerase activity"/>
    <property type="evidence" value="ECO:0007669"/>
    <property type="project" value="TreeGrafter"/>
</dbReference>
<keyword evidence="3 8" id="KW-0028">Amino-acid biosynthesis</keyword>
<evidence type="ECO:0000259" key="9">
    <source>
        <dbReference type="Pfam" id="PF00218"/>
    </source>
</evidence>
<evidence type="ECO:0000313" key="11">
    <source>
        <dbReference type="Proteomes" id="UP000008633"/>
    </source>
</evidence>
<dbReference type="EC" id="4.1.1.48" evidence="8"/>
<dbReference type="CDD" id="cd00331">
    <property type="entry name" value="IGPS"/>
    <property type="match status" value="1"/>
</dbReference>
<evidence type="ECO:0000256" key="5">
    <source>
        <dbReference type="ARBA" id="ARBA00022822"/>
    </source>
</evidence>
<dbReference type="OrthoDB" id="9804217at2"/>
<accession>E6X2D1</accession>
<dbReference type="InterPro" id="IPR011060">
    <property type="entry name" value="RibuloseP-bd_barrel"/>
</dbReference>
<dbReference type="Proteomes" id="UP000008633">
    <property type="component" value="Chromosome"/>
</dbReference>
<evidence type="ECO:0000256" key="7">
    <source>
        <dbReference type="ARBA" id="ARBA00023239"/>
    </source>
</evidence>
<reference evidence="10 11" key="1">
    <citation type="journal article" date="2011" name="Stand. Genomic Sci.">
        <title>Complete genome sequence of Nitratifractor salsuginis type strain (E9I37-1).</title>
        <authorList>
            <person name="Anderson I."/>
            <person name="Sikorski J."/>
            <person name="Zeytun A."/>
            <person name="Nolan M."/>
            <person name="Lapidus A."/>
            <person name="Lucas S."/>
            <person name="Hammon N."/>
            <person name="Deshpande S."/>
            <person name="Cheng J.F."/>
            <person name="Tapia R."/>
            <person name="Han C."/>
            <person name="Goodwin L."/>
            <person name="Pitluck S."/>
            <person name="Liolios K."/>
            <person name="Pagani I."/>
            <person name="Ivanova N."/>
            <person name="Huntemann M."/>
            <person name="Mavromatis K."/>
            <person name="Ovchinikova G."/>
            <person name="Pati A."/>
            <person name="Chen A."/>
            <person name="Palaniappan K."/>
            <person name="Land M."/>
            <person name="Hauser L."/>
            <person name="Brambilla E.M."/>
            <person name="Ngatchou-Djao O.D."/>
            <person name="Rohde M."/>
            <person name="Tindall B.J."/>
            <person name="Goker M."/>
            <person name="Detter J.C."/>
            <person name="Woyke T."/>
            <person name="Bristow J."/>
            <person name="Eisen J.A."/>
            <person name="Markowitz V."/>
            <person name="Hugenholtz P."/>
            <person name="Klenk H.P."/>
            <person name="Kyrpides N.C."/>
        </authorList>
    </citation>
    <scope>NUCLEOTIDE SEQUENCE [LARGE SCALE GENOMIC DNA]</scope>
    <source>
        <strain evidence="11">DSM 16511 / JCM 12458 / E9I37-1</strain>
    </source>
</reference>
<keyword evidence="6 8" id="KW-0057">Aromatic amino acid biosynthesis</keyword>
<evidence type="ECO:0000256" key="8">
    <source>
        <dbReference type="HAMAP-Rule" id="MF_00134"/>
    </source>
</evidence>
<dbReference type="NCBIfam" id="NF001378">
    <property type="entry name" value="PRK00278.2-5"/>
    <property type="match status" value="1"/>
</dbReference>
<dbReference type="UniPathway" id="UPA00035">
    <property type="reaction ID" value="UER00043"/>
</dbReference>
<dbReference type="GO" id="GO:0000162">
    <property type="term" value="P:L-tryptophan biosynthetic process"/>
    <property type="evidence" value="ECO:0007669"/>
    <property type="project" value="UniProtKB-UniRule"/>
</dbReference>
<evidence type="ECO:0000256" key="6">
    <source>
        <dbReference type="ARBA" id="ARBA00023141"/>
    </source>
</evidence>
<dbReference type="Gene3D" id="3.20.20.70">
    <property type="entry name" value="Aldolase class I"/>
    <property type="match status" value="1"/>
</dbReference>
<dbReference type="PANTHER" id="PTHR22854">
    <property type="entry name" value="TRYPTOPHAN BIOSYNTHESIS PROTEIN"/>
    <property type="match status" value="1"/>
</dbReference>
<keyword evidence="11" id="KW-1185">Reference proteome</keyword>
<dbReference type="NCBIfam" id="NF001377">
    <property type="entry name" value="PRK00278.2-4"/>
    <property type="match status" value="1"/>
</dbReference>
<sequence length="268" mass="30553">MADILDEIIRKTRDDLERKKKEYSLDWLGRSLSFNPFVPRDVHPYLRSTPEDPYRIIAEVKKASPSKGIIREDFDPLVIAQAYEKGGASALSVLTEPHWFKGNVEYLGMIRRYVSIPLLRKDFIIDKYQLVEAVAYGADFVLLIAKALSRKELKELLEYTRHLGMEALVEIHDKADLVKAIFAGADIIGINHRNLETFEMDMSLSERLIPLIPNSKIIVAESGINDHETVKHLSEVGADAFLVGEHFMRQEDITGALRELKYGEQESE</sequence>
<comment type="pathway">
    <text evidence="2 8">Amino-acid biosynthesis; L-tryptophan biosynthesis; L-tryptophan from chorismate: step 4/5.</text>
</comment>
<dbReference type="RefSeq" id="WP_013553760.1">
    <property type="nucleotide sequence ID" value="NC_014935.1"/>
</dbReference>
<comment type="similarity">
    <text evidence="8">Belongs to the TrpC family.</text>
</comment>
<evidence type="ECO:0000256" key="4">
    <source>
        <dbReference type="ARBA" id="ARBA00022793"/>
    </source>
</evidence>
<reference evidence="11" key="2">
    <citation type="submission" date="2011-01" db="EMBL/GenBank/DDBJ databases">
        <title>The complete genome of Nitratifractor salsuginis DSM 16511.</title>
        <authorList>
            <consortium name="US DOE Joint Genome Institute (JGI-PGF)"/>
            <person name="Lucas S."/>
            <person name="Copeland A."/>
            <person name="Lapidus A."/>
            <person name="Bruce D."/>
            <person name="Goodwin L."/>
            <person name="Pitluck S."/>
            <person name="Kyrpides N."/>
            <person name="Mavromatis K."/>
            <person name="Ivanova N."/>
            <person name="Mikhailova N."/>
            <person name="Zeytun A."/>
            <person name="Detter J.C."/>
            <person name="Tapia R."/>
            <person name="Han C."/>
            <person name="Land M."/>
            <person name="Hauser L."/>
            <person name="Markowitz V."/>
            <person name="Cheng J.-F."/>
            <person name="Hugenholtz P."/>
            <person name="Woyke T."/>
            <person name="Wu D."/>
            <person name="Tindall B."/>
            <person name="Schuetze A."/>
            <person name="Brambilla E."/>
            <person name="Klenk H.-P."/>
            <person name="Eisen J.A."/>
        </authorList>
    </citation>
    <scope>NUCLEOTIDE SEQUENCE [LARGE SCALE GENOMIC DNA]</scope>
    <source>
        <strain evidence="11">DSM 16511 / JCM 12458 / E9I37-1</strain>
    </source>
</reference>
<evidence type="ECO:0000256" key="1">
    <source>
        <dbReference type="ARBA" id="ARBA00001633"/>
    </source>
</evidence>
<dbReference type="PROSITE" id="PS00614">
    <property type="entry name" value="IGPS"/>
    <property type="match status" value="1"/>
</dbReference>
<gene>
    <name evidence="8" type="primary">trpC</name>
    <name evidence="10" type="ordered locus">Nitsa_0802</name>
</gene>
<dbReference type="InterPro" id="IPR045186">
    <property type="entry name" value="Indole-3-glycerol_P_synth"/>
</dbReference>
<dbReference type="Pfam" id="PF00218">
    <property type="entry name" value="IGPS"/>
    <property type="match status" value="1"/>
</dbReference>
<dbReference type="EMBL" id="CP002452">
    <property type="protein sequence ID" value="ADV46066.1"/>
    <property type="molecule type" value="Genomic_DNA"/>
</dbReference>
<dbReference type="STRING" id="749222.Nitsa_0802"/>
<dbReference type="GO" id="GO:0004425">
    <property type="term" value="F:indole-3-glycerol-phosphate synthase activity"/>
    <property type="evidence" value="ECO:0007669"/>
    <property type="project" value="UniProtKB-UniRule"/>
</dbReference>
<dbReference type="PANTHER" id="PTHR22854:SF2">
    <property type="entry name" value="INDOLE-3-GLYCEROL-PHOSPHATE SYNTHASE"/>
    <property type="match status" value="1"/>
</dbReference>
<dbReference type="AlphaFoldDB" id="E6X2D1"/>
<dbReference type="FunFam" id="3.20.20.70:FF:000024">
    <property type="entry name" value="Indole-3-glycerol phosphate synthase"/>
    <property type="match status" value="1"/>
</dbReference>
<dbReference type="InterPro" id="IPR001468">
    <property type="entry name" value="Indole-3-GlycerolPSynthase_CS"/>
</dbReference>
<keyword evidence="7 8" id="KW-0456">Lyase</keyword>
<evidence type="ECO:0000256" key="3">
    <source>
        <dbReference type="ARBA" id="ARBA00022605"/>
    </source>
</evidence>
<name>E6X2D1_NITSE</name>
<keyword evidence="4 8" id="KW-0210">Decarboxylase</keyword>
<dbReference type="HOGENOM" id="CLU_034247_2_0_7"/>
<dbReference type="SUPFAM" id="SSF51366">
    <property type="entry name" value="Ribulose-phoshate binding barrel"/>
    <property type="match status" value="1"/>
</dbReference>
<keyword evidence="5 8" id="KW-0822">Tryptophan biosynthesis</keyword>
<dbReference type="eggNOG" id="COG0134">
    <property type="taxonomic scope" value="Bacteria"/>
</dbReference>